<dbReference type="EMBL" id="MN732867">
    <property type="protein sequence ID" value="QGZ16184.1"/>
    <property type="molecule type" value="Genomic_DNA"/>
</dbReference>
<evidence type="ECO:0000256" key="1">
    <source>
        <dbReference type="SAM" id="Phobius"/>
    </source>
</evidence>
<evidence type="ECO:0000313" key="2">
    <source>
        <dbReference type="EMBL" id="QGZ16184.1"/>
    </source>
</evidence>
<reference evidence="2 3" key="1">
    <citation type="submission" date="2019-11" db="EMBL/GenBank/DDBJ databases">
        <title>Characterization of a new Erwinia amylovora bacteriophage.</title>
        <authorList>
            <person name="Valentovich L.N."/>
            <person name="Akhremchuk A.E."/>
            <person name="Besarab N.V."/>
            <person name="Lagonenko A.L."/>
        </authorList>
    </citation>
    <scope>NUCLEOTIDE SEQUENCE [LARGE SCALE GENOMIC DNA]</scope>
</reference>
<dbReference type="Proteomes" id="UP000433183">
    <property type="component" value="Segment"/>
</dbReference>
<keyword evidence="1" id="KW-1133">Transmembrane helix</keyword>
<organism evidence="2 3">
    <name type="scientific">Erwinia phage Hena1</name>
    <dbReference type="NCBI Taxonomy" id="2678601"/>
    <lineage>
        <taxon>Viruses</taxon>
        <taxon>Duplodnaviria</taxon>
        <taxon>Heunggongvirae</taxon>
        <taxon>Uroviricota</taxon>
        <taxon>Caudoviricetes</taxon>
        <taxon>Vequintavirinae</taxon>
        <taxon>Henunavirus</taxon>
        <taxon>Henunavirus hena1</taxon>
    </lineage>
</organism>
<keyword evidence="1" id="KW-0472">Membrane</keyword>
<name>A0A6B9J7Z7_9CAUD</name>
<gene>
    <name evidence="2" type="ORF">Hena1_00080</name>
</gene>
<keyword evidence="3" id="KW-1185">Reference proteome</keyword>
<proteinExistence type="predicted"/>
<accession>A0A6B9J7Z7</accession>
<feature type="transmembrane region" description="Helical" evidence="1">
    <location>
        <begin position="26"/>
        <end position="46"/>
    </location>
</feature>
<sequence length="48" mass="4997">MIVTLLILNVLCGVWNSILATSDSQISAFVAPVNWIAVGILAASLIKG</sequence>
<evidence type="ECO:0000313" key="3">
    <source>
        <dbReference type="Proteomes" id="UP000433183"/>
    </source>
</evidence>
<protein>
    <submittedName>
        <fullName evidence="2">Uncharacterized protein</fullName>
    </submittedName>
</protein>
<keyword evidence="1" id="KW-0812">Transmembrane</keyword>